<dbReference type="AlphaFoldDB" id="A0AAV7U327"/>
<dbReference type="EMBL" id="JANPWB010000006">
    <property type="protein sequence ID" value="KAJ1182243.1"/>
    <property type="molecule type" value="Genomic_DNA"/>
</dbReference>
<protein>
    <submittedName>
        <fullName evidence="1">Uncharacterized protein</fullName>
    </submittedName>
</protein>
<sequence length="103" mass="11682">MAAGLARSRFGEVVLTYASRELIQEMVRSATLGKEKFKRKKELDVLTPCERESPQTEEAVRELFELSSGRRAQKMTLVATERITSVDLKEEGSLHIEQTLVDK</sequence>
<proteinExistence type="predicted"/>
<evidence type="ECO:0000313" key="1">
    <source>
        <dbReference type="EMBL" id="KAJ1182243.1"/>
    </source>
</evidence>
<reference evidence="1" key="1">
    <citation type="journal article" date="2022" name="bioRxiv">
        <title>Sequencing and chromosome-scale assembly of the giantPleurodeles waltlgenome.</title>
        <authorList>
            <person name="Brown T."/>
            <person name="Elewa A."/>
            <person name="Iarovenko S."/>
            <person name="Subramanian E."/>
            <person name="Araus A.J."/>
            <person name="Petzold A."/>
            <person name="Susuki M."/>
            <person name="Suzuki K.-i.T."/>
            <person name="Hayashi T."/>
            <person name="Toyoda A."/>
            <person name="Oliveira C."/>
            <person name="Osipova E."/>
            <person name="Leigh N.D."/>
            <person name="Simon A."/>
            <person name="Yun M.H."/>
        </authorList>
    </citation>
    <scope>NUCLEOTIDE SEQUENCE</scope>
    <source>
        <strain evidence="1">20211129_DDA</strain>
        <tissue evidence="1">Liver</tissue>
    </source>
</reference>
<accession>A0AAV7U327</accession>
<dbReference type="Proteomes" id="UP001066276">
    <property type="component" value="Chromosome 3_2"/>
</dbReference>
<name>A0AAV7U327_PLEWA</name>
<evidence type="ECO:0000313" key="2">
    <source>
        <dbReference type="Proteomes" id="UP001066276"/>
    </source>
</evidence>
<comment type="caution">
    <text evidence="1">The sequence shown here is derived from an EMBL/GenBank/DDBJ whole genome shotgun (WGS) entry which is preliminary data.</text>
</comment>
<gene>
    <name evidence="1" type="ORF">NDU88_007437</name>
</gene>
<organism evidence="1 2">
    <name type="scientific">Pleurodeles waltl</name>
    <name type="common">Iberian ribbed newt</name>
    <dbReference type="NCBI Taxonomy" id="8319"/>
    <lineage>
        <taxon>Eukaryota</taxon>
        <taxon>Metazoa</taxon>
        <taxon>Chordata</taxon>
        <taxon>Craniata</taxon>
        <taxon>Vertebrata</taxon>
        <taxon>Euteleostomi</taxon>
        <taxon>Amphibia</taxon>
        <taxon>Batrachia</taxon>
        <taxon>Caudata</taxon>
        <taxon>Salamandroidea</taxon>
        <taxon>Salamandridae</taxon>
        <taxon>Pleurodelinae</taxon>
        <taxon>Pleurodeles</taxon>
    </lineage>
</organism>
<keyword evidence="2" id="KW-1185">Reference proteome</keyword>